<comment type="caution">
    <text evidence="5">The sequence shown here is derived from an EMBL/GenBank/DDBJ whole genome shotgun (WGS) entry which is preliminary data.</text>
</comment>
<keyword evidence="2" id="KW-0539">Nucleus</keyword>
<feature type="compositionally biased region" description="Low complexity" evidence="3">
    <location>
        <begin position="149"/>
        <end position="162"/>
    </location>
</feature>
<feature type="region of interest" description="Disordered" evidence="3">
    <location>
        <begin position="117"/>
        <end position="209"/>
    </location>
</feature>
<dbReference type="PANTHER" id="PTHR10252">
    <property type="entry name" value="HISTONE-LIKE TRANSCRIPTION FACTOR CCAAT-RELATED"/>
    <property type="match status" value="1"/>
</dbReference>
<evidence type="ECO:0000256" key="3">
    <source>
        <dbReference type="SAM" id="MobiDB-lite"/>
    </source>
</evidence>
<evidence type="ECO:0000313" key="6">
    <source>
        <dbReference type="Proteomes" id="UP001390339"/>
    </source>
</evidence>
<dbReference type="Gene3D" id="1.10.20.10">
    <property type="entry name" value="Histone, subunit A"/>
    <property type="match status" value="1"/>
</dbReference>
<dbReference type="PANTHER" id="PTHR10252:SF54">
    <property type="entry name" value="CHROMATIN ACCESSIBILITY COMPLEX PROTEIN 1"/>
    <property type="match status" value="1"/>
</dbReference>
<proteinExistence type="predicted"/>
<dbReference type="Proteomes" id="UP001390339">
    <property type="component" value="Unassembled WGS sequence"/>
</dbReference>
<feature type="compositionally biased region" description="Acidic residues" evidence="3">
    <location>
        <begin position="200"/>
        <end position="209"/>
    </location>
</feature>
<dbReference type="SUPFAM" id="SSF47113">
    <property type="entry name" value="Histone-fold"/>
    <property type="match status" value="1"/>
</dbReference>
<name>A0ABR2IW66_9PEZI</name>
<dbReference type="EMBL" id="JAPCWZ010000004">
    <property type="protein sequence ID" value="KAK8868872.1"/>
    <property type="molecule type" value="Genomic_DNA"/>
</dbReference>
<dbReference type="CDD" id="cd23645">
    <property type="entry name" value="HFD_Dpb3-like"/>
    <property type="match status" value="1"/>
</dbReference>
<protein>
    <submittedName>
        <fullName evidence="5">Histone-fold-containing protein</fullName>
    </submittedName>
</protein>
<dbReference type="InterPro" id="IPR003958">
    <property type="entry name" value="CBFA_NFYB_domain"/>
</dbReference>
<evidence type="ECO:0000259" key="4">
    <source>
        <dbReference type="Pfam" id="PF00808"/>
    </source>
</evidence>
<feature type="compositionally biased region" description="Acidic residues" evidence="3">
    <location>
        <begin position="182"/>
        <end position="191"/>
    </location>
</feature>
<accession>A0ABR2IW66</accession>
<gene>
    <name evidence="5" type="ORF">PGQ11_007450</name>
</gene>
<evidence type="ECO:0000313" key="5">
    <source>
        <dbReference type="EMBL" id="KAK8868872.1"/>
    </source>
</evidence>
<keyword evidence="6" id="KW-1185">Reference proteome</keyword>
<dbReference type="InterPro" id="IPR009072">
    <property type="entry name" value="Histone-fold"/>
</dbReference>
<dbReference type="InterPro" id="IPR050568">
    <property type="entry name" value="Transcr_DNA_Rep_Reg"/>
</dbReference>
<feature type="domain" description="Transcription factor CBF/NF-Y/archaeal histone" evidence="4">
    <location>
        <begin position="19"/>
        <end position="84"/>
    </location>
</feature>
<organism evidence="5 6">
    <name type="scientific">Apiospora arundinis</name>
    <dbReference type="NCBI Taxonomy" id="335852"/>
    <lineage>
        <taxon>Eukaryota</taxon>
        <taxon>Fungi</taxon>
        <taxon>Dikarya</taxon>
        <taxon>Ascomycota</taxon>
        <taxon>Pezizomycotina</taxon>
        <taxon>Sordariomycetes</taxon>
        <taxon>Xylariomycetidae</taxon>
        <taxon>Amphisphaeriales</taxon>
        <taxon>Apiosporaceae</taxon>
        <taxon>Apiospora</taxon>
    </lineage>
</organism>
<evidence type="ECO:0000256" key="1">
    <source>
        <dbReference type="ARBA" id="ARBA00004123"/>
    </source>
</evidence>
<dbReference type="Pfam" id="PF00808">
    <property type="entry name" value="CBFD_NFYB_HMF"/>
    <property type="match status" value="1"/>
</dbReference>
<reference evidence="5 6" key="1">
    <citation type="journal article" date="2024" name="IMA Fungus">
        <title>Apiospora arundinis, a panoply of carbohydrate-active enzymes and secondary metabolites.</title>
        <authorList>
            <person name="Sorensen T."/>
            <person name="Petersen C."/>
            <person name="Muurmann A.T."/>
            <person name="Christiansen J.V."/>
            <person name="Brundto M.L."/>
            <person name="Overgaard C.K."/>
            <person name="Boysen A.T."/>
            <person name="Wollenberg R.D."/>
            <person name="Larsen T.O."/>
            <person name="Sorensen J.L."/>
            <person name="Nielsen K.L."/>
            <person name="Sondergaard T.E."/>
        </authorList>
    </citation>
    <scope>NUCLEOTIDE SEQUENCE [LARGE SCALE GENOMIC DNA]</scope>
    <source>
        <strain evidence="5 6">AAU 773</strain>
    </source>
</reference>
<evidence type="ECO:0000256" key="2">
    <source>
        <dbReference type="ARBA" id="ARBA00023242"/>
    </source>
</evidence>
<comment type="subcellular location">
    <subcellularLocation>
        <location evidence="1">Nucleus</location>
    </subcellularLocation>
</comment>
<sequence>MPYNTTAIPPRKEVTGQTQLPLSRVKKIIAQDQDINICSNNAAFVICLAAELFVQHLAEEALKQAKTERKPRRNIQYKDIASAVHHQDNLEFLEDVVPKTSKFRDIKAAAAATRATLRGERAKNEGNNGGQQELPVANGGSSKKHKSTGSRSSLNGSANIAGMLGGGGAAGAVAARQSHDDEAADPNDQLEMESRQARGEDDDDVAMTG</sequence>